<dbReference type="Proteomes" id="UP000004870">
    <property type="component" value="Unassembled WGS sequence"/>
</dbReference>
<name>C8N738_CARH6</name>
<gene>
    <name evidence="1" type="ORF">HMPREF0198_0315</name>
</gene>
<evidence type="ECO:0000313" key="1">
    <source>
        <dbReference type="EMBL" id="EEV89534.1"/>
    </source>
</evidence>
<proteinExistence type="predicted"/>
<protein>
    <submittedName>
        <fullName evidence="1">Uncharacterized protein</fullName>
    </submittedName>
</protein>
<keyword evidence="2" id="KW-1185">Reference proteome</keyword>
<dbReference type="EMBL" id="ACKY01000017">
    <property type="protein sequence ID" value="EEV89534.1"/>
    <property type="molecule type" value="Genomic_DNA"/>
</dbReference>
<reference evidence="1 2" key="1">
    <citation type="submission" date="2009-08" db="EMBL/GenBank/DDBJ databases">
        <authorList>
            <person name="Qin X."/>
            <person name="Bachman B."/>
            <person name="Battles P."/>
            <person name="Bell A."/>
            <person name="Bess C."/>
            <person name="Bickham C."/>
            <person name="Chaboub L."/>
            <person name="Chen D."/>
            <person name="Coyle M."/>
            <person name="Deiros D.R."/>
            <person name="Dinh H."/>
            <person name="Forbes L."/>
            <person name="Fowler G."/>
            <person name="Francisco L."/>
            <person name="Fu Q."/>
            <person name="Gubbala S."/>
            <person name="Hale W."/>
            <person name="Han Y."/>
            <person name="Hemphill L."/>
            <person name="Highlander S.K."/>
            <person name="Hirani K."/>
            <person name="Hogues M."/>
            <person name="Jackson L."/>
            <person name="Jakkamsetti A."/>
            <person name="Javaid M."/>
            <person name="Jiang H."/>
            <person name="Korchina V."/>
            <person name="Kovar C."/>
            <person name="Lara F."/>
            <person name="Lee S."/>
            <person name="Mata R."/>
            <person name="Mathew T."/>
            <person name="Moen C."/>
            <person name="Morales K."/>
            <person name="Munidasa M."/>
            <person name="Nazareth L."/>
            <person name="Ngo R."/>
            <person name="Nguyen L."/>
            <person name="Okwuonu G."/>
            <person name="Ongeri F."/>
            <person name="Patil S."/>
            <person name="Petrosino J."/>
            <person name="Pham C."/>
            <person name="Pham P."/>
            <person name="Pu L.-L."/>
            <person name="Puazo M."/>
            <person name="Raj R."/>
            <person name="Reid J."/>
            <person name="Rouhana J."/>
            <person name="Saada N."/>
            <person name="Shang Y."/>
            <person name="Simmons D."/>
            <person name="Thornton R."/>
            <person name="Warren J."/>
            <person name="Weissenberger G."/>
            <person name="Zhang J."/>
            <person name="Zhang L."/>
            <person name="Zhou C."/>
            <person name="Zhu D."/>
            <person name="Muzny D."/>
            <person name="Worley K."/>
            <person name="Gibbs R."/>
        </authorList>
    </citation>
    <scope>NUCLEOTIDE SEQUENCE [LARGE SCALE GENOMIC DNA]</scope>
    <source>
        <strain evidence="2">ATCC 15826 / DSM 8339 / NCTC 10426 / 6573</strain>
    </source>
</reference>
<comment type="caution">
    <text evidence="1">The sequence shown here is derived from an EMBL/GenBank/DDBJ whole genome shotgun (WGS) entry which is preliminary data.</text>
</comment>
<evidence type="ECO:0000313" key="2">
    <source>
        <dbReference type="Proteomes" id="UP000004870"/>
    </source>
</evidence>
<dbReference type="OrthoDB" id="2048320at2"/>
<accession>C8N738</accession>
<dbReference type="GeneID" id="84789342"/>
<dbReference type="HOGENOM" id="CLU_2245053_0_0_6"/>
<dbReference type="AlphaFoldDB" id="C8N738"/>
<dbReference type="RefSeq" id="WP_004139369.1">
    <property type="nucleotide sequence ID" value="NZ_GG694025.1"/>
</dbReference>
<organism evidence="1 2">
    <name type="scientific">Cardiobacterium hominis (strain ATCC 15826 / DSM 8339 / NCTC 10426 / 6573)</name>
    <dbReference type="NCBI Taxonomy" id="638300"/>
    <lineage>
        <taxon>Bacteria</taxon>
        <taxon>Pseudomonadati</taxon>
        <taxon>Pseudomonadota</taxon>
        <taxon>Gammaproteobacteria</taxon>
        <taxon>Cardiobacteriales</taxon>
        <taxon>Cardiobacteriaceae</taxon>
        <taxon>Cardiobacterium</taxon>
    </lineage>
</organism>
<sequence>MTHYRYFVYDPENGCEFFATEKEALDYAEEVLDAYREVAYDDGWDESTEQIVVGTITHQVEKCNVVTKKGTLDDDGYDENGVYWGSLESDEMHDYQLVRIGAQR</sequence>